<evidence type="ECO:0000256" key="5">
    <source>
        <dbReference type="ARBA" id="ARBA00049026"/>
    </source>
</evidence>
<dbReference type="SUPFAM" id="SSF53383">
    <property type="entry name" value="PLP-dependent transferases"/>
    <property type="match status" value="1"/>
</dbReference>
<evidence type="ECO:0000256" key="1">
    <source>
        <dbReference type="ARBA" id="ARBA00001933"/>
    </source>
</evidence>
<dbReference type="CDD" id="cd00613">
    <property type="entry name" value="GDC-P"/>
    <property type="match status" value="1"/>
</dbReference>
<dbReference type="PANTHER" id="PTHR11773:SF1">
    <property type="entry name" value="GLYCINE DEHYDROGENASE (DECARBOXYLATING), MITOCHONDRIAL"/>
    <property type="match status" value="1"/>
</dbReference>
<keyword evidence="4 6" id="KW-0560">Oxidoreductase</keyword>
<dbReference type="EMBL" id="JBHMAH010000004">
    <property type="protein sequence ID" value="MFB9859946.1"/>
    <property type="molecule type" value="Genomic_DNA"/>
</dbReference>
<evidence type="ECO:0000259" key="8">
    <source>
        <dbReference type="Pfam" id="PF21478"/>
    </source>
</evidence>
<proteinExistence type="inferred from homology"/>
<evidence type="ECO:0000256" key="3">
    <source>
        <dbReference type="ARBA" id="ARBA00022898"/>
    </source>
</evidence>
<protein>
    <recommendedName>
        <fullName evidence="6">Probable glycine dehydrogenase (decarboxylating) subunit 2</fullName>
        <ecNumber evidence="6">1.4.4.2</ecNumber>
    </recommendedName>
    <alternativeName>
        <fullName evidence="6">Glycine cleavage system P-protein subunit 2</fullName>
    </alternativeName>
    <alternativeName>
        <fullName evidence="6">Glycine decarboxylase subunit 2</fullName>
    </alternativeName>
    <alternativeName>
        <fullName evidence="6">Glycine dehydrogenase (aminomethyl-transferring) subunit 2</fullName>
    </alternativeName>
</protein>
<feature type="domain" description="Glycine dehydrogenase C-terminal" evidence="8">
    <location>
        <begin position="354"/>
        <end position="454"/>
    </location>
</feature>
<comment type="catalytic activity">
    <reaction evidence="5 6">
        <text>N(6)-[(R)-lipoyl]-L-lysyl-[glycine-cleavage complex H protein] + glycine + H(+) = N(6)-[(R)-S(8)-aminomethyldihydrolipoyl]-L-lysyl-[glycine-cleavage complex H protein] + CO2</text>
        <dbReference type="Rhea" id="RHEA:24304"/>
        <dbReference type="Rhea" id="RHEA-COMP:10494"/>
        <dbReference type="Rhea" id="RHEA-COMP:10495"/>
        <dbReference type="ChEBI" id="CHEBI:15378"/>
        <dbReference type="ChEBI" id="CHEBI:16526"/>
        <dbReference type="ChEBI" id="CHEBI:57305"/>
        <dbReference type="ChEBI" id="CHEBI:83099"/>
        <dbReference type="ChEBI" id="CHEBI:83143"/>
        <dbReference type="EC" id="1.4.4.2"/>
    </reaction>
</comment>
<dbReference type="NCBIfam" id="NF003346">
    <property type="entry name" value="PRK04366.1"/>
    <property type="match status" value="1"/>
</dbReference>
<keyword evidence="10" id="KW-1185">Reference proteome</keyword>
<organism evidence="9 10">
    <name type="scientific">Salinicoccus siamensis</name>
    <dbReference type="NCBI Taxonomy" id="381830"/>
    <lineage>
        <taxon>Bacteria</taxon>
        <taxon>Bacillati</taxon>
        <taxon>Bacillota</taxon>
        <taxon>Bacilli</taxon>
        <taxon>Bacillales</taxon>
        <taxon>Staphylococcaceae</taxon>
        <taxon>Salinicoccus</taxon>
    </lineage>
</organism>
<name>A0ABV5Z1G5_9STAP</name>
<sequence>MLKGSSPLIFERSIEDRFAYSLPDLEVEKVDISTIIDDKFVRKTKAELPEISELDLMRHYTELSNKNYGVDSGFYPLGSCTMKYNPKINEKVARMPGFALSHPLQSDKTIQGSLEIVYDMQEHLKEITGMDEITLQPAAGAQGEWTALMMIKAFHEDNGDFNRTKVIVPDSAHGTNPASAVVAGFEAVTVKSNDKGLVDIEHLKSLVGDDTAAIMLTNPNTLGLFEEDILEMRDIVHEAGGKLYYDGANLNAIMAKVRPGDMGFDAVHLNLHKTFTGPHGGGGPGSGPIGVKSELAKYLPKPLVVKNEDESYKVEQDVPKSIGRVKPFFGNFGIFLRAYTYIRTMGPDGLKEVSEIAVLNANYMMRRLEGTFELPYKQHCKHEFVISGSRQKKMGVRTLDMAKRLLDFGYHPPTIYFPLNVEECMMIEPTETESKETLDGFVDTLIGISKEAEENPDIVLEAPHTTVVGRLDETQAARKPVLRFQRDDIVEEK</sequence>
<dbReference type="InterPro" id="IPR015424">
    <property type="entry name" value="PyrdxlP-dep_Trfase"/>
</dbReference>
<comment type="similarity">
    <text evidence="6">Belongs to the GcvP family. C-terminal subunit subfamily.</text>
</comment>
<comment type="function">
    <text evidence="2 6">The glycine cleavage system catalyzes the degradation of glycine. The P protein binds the alpha-amino group of glycine through its pyridoxal phosphate cofactor; CO(2) is released and the remaining methylamine moiety is then transferred to the lipoamide cofactor of the H protein.</text>
</comment>
<dbReference type="InterPro" id="IPR049315">
    <property type="entry name" value="GDC-P_N"/>
</dbReference>
<dbReference type="EC" id="1.4.4.2" evidence="6"/>
<dbReference type="Gene3D" id="6.20.440.10">
    <property type="match status" value="1"/>
</dbReference>
<feature type="modified residue" description="N6-(pyridoxal phosphate)lysine" evidence="6">
    <location>
        <position position="273"/>
    </location>
</feature>
<dbReference type="InterPro" id="IPR023012">
    <property type="entry name" value="GcvPB"/>
</dbReference>
<dbReference type="Proteomes" id="UP001589740">
    <property type="component" value="Unassembled WGS sequence"/>
</dbReference>
<dbReference type="Gene3D" id="3.40.640.10">
    <property type="entry name" value="Type I PLP-dependent aspartate aminotransferase-like (Major domain)"/>
    <property type="match status" value="1"/>
</dbReference>
<comment type="cofactor">
    <cofactor evidence="1 6">
        <name>pyridoxal 5'-phosphate</name>
        <dbReference type="ChEBI" id="CHEBI:597326"/>
    </cofactor>
</comment>
<evidence type="ECO:0000259" key="7">
    <source>
        <dbReference type="Pfam" id="PF02347"/>
    </source>
</evidence>
<dbReference type="Pfam" id="PF02347">
    <property type="entry name" value="GDC-P"/>
    <property type="match status" value="1"/>
</dbReference>
<dbReference type="InterPro" id="IPR049316">
    <property type="entry name" value="GDC-P_C"/>
</dbReference>
<dbReference type="GO" id="GO:0004375">
    <property type="term" value="F:glycine dehydrogenase (decarboxylating) activity"/>
    <property type="evidence" value="ECO:0007669"/>
    <property type="project" value="UniProtKB-EC"/>
</dbReference>
<dbReference type="InterPro" id="IPR020581">
    <property type="entry name" value="GDC_P"/>
</dbReference>
<dbReference type="InterPro" id="IPR015422">
    <property type="entry name" value="PyrdxlP-dep_Trfase_small"/>
</dbReference>
<keyword evidence="3 6" id="KW-0663">Pyridoxal phosphate</keyword>
<evidence type="ECO:0000256" key="4">
    <source>
        <dbReference type="ARBA" id="ARBA00023002"/>
    </source>
</evidence>
<dbReference type="RefSeq" id="WP_380569629.1">
    <property type="nucleotide sequence ID" value="NZ_JBHMAH010000004.1"/>
</dbReference>
<dbReference type="Pfam" id="PF21478">
    <property type="entry name" value="GcvP2_C"/>
    <property type="match status" value="1"/>
</dbReference>
<comment type="caution">
    <text evidence="9">The sequence shown here is derived from an EMBL/GenBank/DDBJ whole genome shotgun (WGS) entry which is preliminary data.</text>
</comment>
<accession>A0ABV5Z1G5</accession>
<evidence type="ECO:0000313" key="9">
    <source>
        <dbReference type="EMBL" id="MFB9859946.1"/>
    </source>
</evidence>
<dbReference type="Gene3D" id="3.90.1150.10">
    <property type="entry name" value="Aspartate Aminotransferase, domain 1"/>
    <property type="match status" value="1"/>
</dbReference>
<feature type="domain" description="Glycine cleavage system P-protein N-terminal" evidence="7">
    <location>
        <begin position="42"/>
        <end position="311"/>
    </location>
</feature>
<comment type="subunit">
    <text evidence="6">The glycine cleavage system is composed of four proteins: P, T, L and H. In this organism, the P 'protein' is a heterodimer of two subunits.</text>
</comment>
<reference evidence="9 10" key="1">
    <citation type="submission" date="2024-09" db="EMBL/GenBank/DDBJ databases">
        <authorList>
            <person name="Sun Q."/>
            <person name="Mori K."/>
        </authorList>
    </citation>
    <scope>NUCLEOTIDE SEQUENCE [LARGE SCALE GENOMIC DNA]</scope>
    <source>
        <strain evidence="9 10">JCM 12822</strain>
    </source>
</reference>
<evidence type="ECO:0000256" key="6">
    <source>
        <dbReference type="HAMAP-Rule" id="MF_00713"/>
    </source>
</evidence>
<dbReference type="InterPro" id="IPR015421">
    <property type="entry name" value="PyrdxlP-dep_Trfase_major"/>
</dbReference>
<evidence type="ECO:0000256" key="2">
    <source>
        <dbReference type="ARBA" id="ARBA00003788"/>
    </source>
</evidence>
<dbReference type="PANTHER" id="PTHR11773">
    <property type="entry name" value="GLYCINE DEHYDROGENASE, DECARBOXYLATING"/>
    <property type="match status" value="1"/>
</dbReference>
<gene>
    <name evidence="6 9" type="primary">gcvPB</name>
    <name evidence="9" type="ORF">ACFFLE_02330</name>
</gene>
<dbReference type="HAMAP" id="MF_00713">
    <property type="entry name" value="GcvPB"/>
    <property type="match status" value="1"/>
</dbReference>
<evidence type="ECO:0000313" key="10">
    <source>
        <dbReference type="Proteomes" id="UP001589740"/>
    </source>
</evidence>